<dbReference type="InterPro" id="IPR006561">
    <property type="entry name" value="DZF_dom"/>
</dbReference>
<dbReference type="AlphaFoldDB" id="E9GJ69"/>
<dbReference type="GO" id="GO:0045893">
    <property type="term" value="P:positive regulation of DNA-templated transcription"/>
    <property type="evidence" value="ECO:0000318"/>
    <property type="project" value="GO_Central"/>
</dbReference>
<dbReference type="GO" id="GO:0003725">
    <property type="term" value="F:double-stranded RNA binding"/>
    <property type="evidence" value="ECO:0000318"/>
    <property type="project" value="GO_Central"/>
</dbReference>
<keyword evidence="6" id="KW-0539">Nucleus</keyword>
<feature type="region of interest" description="Disordered" evidence="7">
    <location>
        <begin position="1"/>
        <end position="23"/>
    </location>
</feature>
<dbReference type="Pfam" id="PF07528">
    <property type="entry name" value="DZF_N"/>
    <property type="match status" value="1"/>
</dbReference>
<feature type="compositionally biased region" description="Basic residues" evidence="7">
    <location>
        <begin position="1"/>
        <end position="13"/>
    </location>
</feature>
<dbReference type="InterPro" id="IPR049402">
    <property type="entry name" value="DZF_dom_C"/>
</dbReference>
<feature type="compositionally biased region" description="Basic and acidic residues" evidence="7">
    <location>
        <begin position="402"/>
        <end position="411"/>
    </location>
</feature>
<evidence type="ECO:0000313" key="10">
    <source>
        <dbReference type="Proteomes" id="UP000000305"/>
    </source>
</evidence>
<organism evidence="9 10">
    <name type="scientific">Daphnia pulex</name>
    <name type="common">Water flea</name>
    <dbReference type="NCBI Taxonomy" id="6669"/>
    <lineage>
        <taxon>Eukaryota</taxon>
        <taxon>Metazoa</taxon>
        <taxon>Ecdysozoa</taxon>
        <taxon>Arthropoda</taxon>
        <taxon>Crustacea</taxon>
        <taxon>Branchiopoda</taxon>
        <taxon>Diplostraca</taxon>
        <taxon>Cladocera</taxon>
        <taxon>Anomopoda</taxon>
        <taxon>Daphniidae</taxon>
        <taxon>Daphnia</taxon>
    </lineage>
</organism>
<evidence type="ECO:0000256" key="6">
    <source>
        <dbReference type="ARBA" id="ARBA00023242"/>
    </source>
</evidence>
<dbReference type="PROSITE" id="PS50152">
    <property type="entry name" value="25A_SYNTH_3"/>
    <property type="match status" value="1"/>
</dbReference>
<dbReference type="PANTHER" id="PTHR46447">
    <property type="entry name" value="INTERLEUKIN ENHANCER-BINDING FACTOR"/>
    <property type="match status" value="1"/>
</dbReference>
<dbReference type="PANTHER" id="PTHR46447:SF1">
    <property type="entry name" value="INTERLEUKIN ENHANCER-BINDING FACTOR 2"/>
    <property type="match status" value="1"/>
</dbReference>
<reference evidence="9 10" key="1">
    <citation type="journal article" date="2011" name="Science">
        <title>The ecoresponsive genome of Daphnia pulex.</title>
        <authorList>
            <person name="Colbourne J.K."/>
            <person name="Pfrender M.E."/>
            <person name="Gilbert D."/>
            <person name="Thomas W.K."/>
            <person name="Tucker A."/>
            <person name="Oakley T.H."/>
            <person name="Tokishita S."/>
            <person name="Aerts A."/>
            <person name="Arnold G.J."/>
            <person name="Basu M.K."/>
            <person name="Bauer D.J."/>
            <person name="Caceres C.E."/>
            <person name="Carmel L."/>
            <person name="Casola C."/>
            <person name="Choi J.H."/>
            <person name="Detter J.C."/>
            <person name="Dong Q."/>
            <person name="Dusheyko S."/>
            <person name="Eads B.D."/>
            <person name="Frohlich T."/>
            <person name="Geiler-Samerotte K.A."/>
            <person name="Gerlach D."/>
            <person name="Hatcher P."/>
            <person name="Jogdeo S."/>
            <person name="Krijgsveld J."/>
            <person name="Kriventseva E.V."/>
            <person name="Kultz D."/>
            <person name="Laforsch C."/>
            <person name="Lindquist E."/>
            <person name="Lopez J."/>
            <person name="Manak J.R."/>
            <person name="Muller J."/>
            <person name="Pangilinan J."/>
            <person name="Patwardhan R.P."/>
            <person name="Pitluck S."/>
            <person name="Pritham E.J."/>
            <person name="Rechtsteiner A."/>
            <person name="Rho M."/>
            <person name="Rogozin I.B."/>
            <person name="Sakarya O."/>
            <person name="Salamov A."/>
            <person name="Schaack S."/>
            <person name="Shapiro H."/>
            <person name="Shiga Y."/>
            <person name="Skalitzky C."/>
            <person name="Smith Z."/>
            <person name="Souvorov A."/>
            <person name="Sung W."/>
            <person name="Tang Z."/>
            <person name="Tsuchiya D."/>
            <person name="Tu H."/>
            <person name="Vos H."/>
            <person name="Wang M."/>
            <person name="Wolf Y.I."/>
            <person name="Yamagata H."/>
            <person name="Yamada T."/>
            <person name="Ye Y."/>
            <person name="Shaw J.R."/>
            <person name="Andrews J."/>
            <person name="Crease T.J."/>
            <person name="Tang H."/>
            <person name="Lucas S.M."/>
            <person name="Robertson H.M."/>
            <person name="Bork P."/>
            <person name="Koonin E.V."/>
            <person name="Zdobnov E.M."/>
            <person name="Grigoriev I.V."/>
            <person name="Lynch M."/>
            <person name="Boore J.L."/>
        </authorList>
    </citation>
    <scope>NUCLEOTIDE SEQUENCE [LARGE SCALE GENOMIC DNA]</scope>
</reference>
<name>E9GJ69_DAPPU</name>
<keyword evidence="4" id="KW-0010">Activator</keyword>
<dbReference type="Gene3D" id="3.30.460.10">
    <property type="entry name" value="Beta Polymerase, domain 2"/>
    <property type="match status" value="1"/>
</dbReference>
<keyword evidence="10" id="KW-1185">Reference proteome</keyword>
<evidence type="ECO:0000256" key="2">
    <source>
        <dbReference type="ARBA" id="ARBA00023015"/>
    </source>
</evidence>
<dbReference type="FunFam" id="3.30.460.10:FF:000058">
    <property type="entry name" value="Interleukin enhancer-binding factor 2"/>
    <property type="match status" value="1"/>
</dbReference>
<dbReference type="EMBL" id="GL732547">
    <property type="protein sequence ID" value="EFX80537.1"/>
    <property type="molecule type" value="Genomic_DNA"/>
</dbReference>
<dbReference type="PROSITE" id="PS51703">
    <property type="entry name" value="DZF"/>
    <property type="match status" value="1"/>
</dbReference>
<evidence type="ECO:0000259" key="8">
    <source>
        <dbReference type="PROSITE" id="PS51703"/>
    </source>
</evidence>
<dbReference type="KEGG" id="dpx:DAPPUDRAFT_304101"/>
<evidence type="ECO:0000313" key="9">
    <source>
        <dbReference type="EMBL" id="EFX80537.1"/>
    </source>
</evidence>
<protein>
    <recommendedName>
        <fullName evidence="8">DZF domain-containing protein</fullName>
    </recommendedName>
</protein>
<proteinExistence type="predicted"/>
<evidence type="ECO:0000256" key="3">
    <source>
        <dbReference type="ARBA" id="ARBA00023125"/>
    </source>
</evidence>
<dbReference type="SUPFAM" id="SSF81301">
    <property type="entry name" value="Nucleotidyltransferase"/>
    <property type="match status" value="1"/>
</dbReference>
<dbReference type="PhylomeDB" id="E9GJ69"/>
<dbReference type="InterPro" id="IPR049401">
    <property type="entry name" value="DZF_dom_N"/>
</dbReference>
<keyword evidence="2" id="KW-0805">Transcription regulation</keyword>
<evidence type="ECO:0000256" key="7">
    <source>
        <dbReference type="SAM" id="MobiDB-lite"/>
    </source>
</evidence>
<evidence type="ECO:0000256" key="1">
    <source>
        <dbReference type="ARBA" id="ARBA00004123"/>
    </source>
</evidence>
<dbReference type="InParanoid" id="E9GJ69"/>
<feature type="region of interest" description="Disordered" evidence="7">
    <location>
        <begin position="380"/>
        <end position="411"/>
    </location>
</feature>
<dbReference type="GO" id="GO:0005634">
    <property type="term" value="C:nucleus"/>
    <property type="evidence" value="ECO:0007669"/>
    <property type="project" value="UniProtKB-SubCell"/>
</dbReference>
<dbReference type="Pfam" id="PF20965">
    <property type="entry name" value="DZF_C"/>
    <property type="match status" value="1"/>
</dbReference>
<comment type="subcellular location">
    <subcellularLocation>
        <location evidence="1">Nucleus</location>
    </subcellularLocation>
</comment>
<dbReference type="InterPro" id="IPR052134">
    <property type="entry name" value="ILF2"/>
</dbReference>
<gene>
    <name evidence="9" type="ORF">DAPPUDRAFT_304101</name>
</gene>
<dbReference type="FunCoup" id="E9GJ69">
    <property type="interactions" value="1672"/>
</dbReference>
<dbReference type="HOGENOM" id="CLU_064863_1_0_1"/>
<sequence>MRGNFRRNSRMLRRGGAGPILMGGRPMHHMSGFKPRPHILRMPFDMFVSESFYPRLKPQPDDKDLTQALLKRHAELVPPANEQTSIQCLLLKVQGILEGLTVAPGSFEACQLEEVRIVGSFKKGTMVCGHNVADLVVILKTLPTHEAIRSLGAKILEEVQKQQAQINHELEITDRGFNILSVTPPENTKAVVRVLITTIGRNFRLISSSMHLDMKYLQSHLAAVRHSRWFEENVNHTSVKVLIRLLRDMRTRIKGLEPLSPWMIDLLAHFSVLNTPNRQALSVNLAFRRVIQLLSAGFFLPGSCGILDPCEVGAIRVHMVMTMEQEDLLCRTAQNLLRILSHGGYNAILCLDQKNVDPTAELSVWNGIVVTPQDSVYDSTLYDRKTGEEPEDEEVEEVETPTTEKEADSAI</sequence>
<evidence type="ECO:0000256" key="5">
    <source>
        <dbReference type="ARBA" id="ARBA00023163"/>
    </source>
</evidence>
<dbReference type="OrthoDB" id="5775647at2759"/>
<feature type="domain" description="DZF" evidence="8">
    <location>
        <begin position="36"/>
        <end position="395"/>
    </location>
</feature>
<dbReference type="SMART" id="SM00572">
    <property type="entry name" value="DZF"/>
    <property type="match status" value="1"/>
</dbReference>
<dbReference type="eggNOG" id="KOG3793">
    <property type="taxonomic scope" value="Eukaryota"/>
</dbReference>
<dbReference type="OMA" id="YLAIEMS"/>
<dbReference type="InterPro" id="IPR043519">
    <property type="entry name" value="NT_sf"/>
</dbReference>
<feature type="compositionally biased region" description="Acidic residues" evidence="7">
    <location>
        <begin position="389"/>
        <end position="399"/>
    </location>
</feature>
<accession>E9GJ69</accession>
<dbReference type="Gene3D" id="1.10.1410.40">
    <property type="match status" value="1"/>
</dbReference>
<evidence type="ECO:0000256" key="4">
    <source>
        <dbReference type="ARBA" id="ARBA00023159"/>
    </source>
</evidence>
<dbReference type="STRING" id="6669.E9GJ69"/>
<keyword evidence="5" id="KW-0804">Transcription</keyword>
<keyword evidence="3" id="KW-0238">DNA-binding</keyword>
<dbReference type="Proteomes" id="UP000000305">
    <property type="component" value="Unassembled WGS sequence"/>
</dbReference>
<dbReference type="GO" id="GO:0003677">
    <property type="term" value="F:DNA binding"/>
    <property type="evidence" value="ECO:0000318"/>
    <property type="project" value="GO_Central"/>
</dbReference>